<sequence length="184" mass="20624">MASALLWASSNISSSSFNPRRAAKGRDAIYVAAAALRAPRGPAQMLASMAYSVGAWDLQHFMVIIKPSSSHPQVFVYDFQPKDPDNNFVAFLALLGGYVPGVVLKRTMKRMPRLNCWFVGYSNANDSVQVADKFNENWSTNLIVGKHDCRHYTNGWGLERRVRGKRNRKYVTVARVEAAEQRLS</sequence>
<keyword evidence="1" id="KW-0472">Membrane</keyword>
<evidence type="ECO:0000313" key="2">
    <source>
        <dbReference type="EMBL" id="PKA51341.1"/>
    </source>
</evidence>
<keyword evidence="3" id="KW-1185">Reference proteome</keyword>
<protein>
    <submittedName>
        <fullName evidence="2">Uncharacterized protein</fullName>
    </submittedName>
</protein>
<gene>
    <name evidence="2" type="ORF">AXF42_Ash002705</name>
</gene>
<dbReference type="AlphaFoldDB" id="A0A2I0A723"/>
<evidence type="ECO:0000256" key="1">
    <source>
        <dbReference type="SAM" id="Phobius"/>
    </source>
</evidence>
<dbReference type="Proteomes" id="UP000236161">
    <property type="component" value="Unassembled WGS sequence"/>
</dbReference>
<organism evidence="2 3">
    <name type="scientific">Apostasia shenzhenica</name>
    <dbReference type="NCBI Taxonomy" id="1088818"/>
    <lineage>
        <taxon>Eukaryota</taxon>
        <taxon>Viridiplantae</taxon>
        <taxon>Streptophyta</taxon>
        <taxon>Embryophyta</taxon>
        <taxon>Tracheophyta</taxon>
        <taxon>Spermatophyta</taxon>
        <taxon>Magnoliopsida</taxon>
        <taxon>Liliopsida</taxon>
        <taxon>Asparagales</taxon>
        <taxon>Orchidaceae</taxon>
        <taxon>Apostasioideae</taxon>
        <taxon>Apostasia</taxon>
    </lineage>
</organism>
<accession>A0A2I0A723</accession>
<dbReference type="PANTHER" id="PTHR36342">
    <property type="entry name" value="PTB DOMAIN ENGULFMENT ADAPTER"/>
    <property type="match status" value="1"/>
</dbReference>
<dbReference type="OrthoDB" id="1920822at2759"/>
<dbReference type="EMBL" id="KZ452013">
    <property type="protein sequence ID" value="PKA51341.1"/>
    <property type="molecule type" value="Genomic_DNA"/>
</dbReference>
<feature type="transmembrane region" description="Helical" evidence="1">
    <location>
        <begin position="88"/>
        <end position="104"/>
    </location>
</feature>
<name>A0A2I0A723_9ASPA</name>
<keyword evidence="1" id="KW-0812">Transmembrane</keyword>
<dbReference type="PANTHER" id="PTHR36342:SF1">
    <property type="entry name" value="PTB DOMAIN ENGULFMENT ADAPTER"/>
    <property type="match status" value="1"/>
</dbReference>
<proteinExistence type="predicted"/>
<dbReference type="STRING" id="1088818.A0A2I0A723"/>
<evidence type="ECO:0000313" key="3">
    <source>
        <dbReference type="Proteomes" id="UP000236161"/>
    </source>
</evidence>
<reference evidence="2 3" key="1">
    <citation type="journal article" date="2017" name="Nature">
        <title>The Apostasia genome and the evolution of orchids.</title>
        <authorList>
            <person name="Zhang G.Q."/>
            <person name="Liu K.W."/>
            <person name="Li Z."/>
            <person name="Lohaus R."/>
            <person name="Hsiao Y.Y."/>
            <person name="Niu S.C."/>
            <person name="Wang J.Y."/>
            <person name="Lin Y.C."/>
            <person name="Xu Q."/>
            <person name="Chen L.J."/>
            <person name="Yoshida K."/>
            <person name="Fujiwara S."/>
            <person name="Wang Z.W."/>
            <person name="Zhang Y.Q."/>
            <person name="Mitsuda N."/>
            <person name="Wang M."/>
            <person name="Liu G.H."/>
            <person name="Pecoraro L."/>
            <person name="Huang H.X."/>
            <person name="Xiao X.J."/>
            <person name="Lin M."/>
            <person name="Wu X.Y."/>
            <person name="Wu W.L."/>
            <person name="Chen Y.Y."/>
            <person name="Chang S.B."/>
            <person name="Sakamoto S."/>
            <person name="Ohme-Takagi M."/>
            <person name="Yagi M."/>
            <person name="Zeng S.J."/>
            <person name="Shen C.Y."/>
            <person name="Yeh C.M."/>
            <person name="Luo Y.B."/>
            <person name="Tsai W.C."/>
            <person name="Van de Peer Y."/>
            <person name="Liu Z.J."/>
        </authorList>
    </citation>
    <scope>NUCLEOTIDE SEQUENCE [LARGE SCALE GENOMIC DNA]</scope>
    <source>
        <strain evidence="3">cv. Shenzhen</strain>
        <tissue evidence="2">Stem</tissue>
    </source>
</reference>
<keyword evidence="1" id="KW-1133">Transmembrane helix</keyword>